<dbReference type="PROSITE" id="PS51005">
    <property type="entry name" value="NAC"/>
    <property type="match status" value="1"/>
</dbReference>
<evidence type="ECO:0000259" key="5">
    <source>
        <dbReference type="PROSITE" id="PS51005"/>
    </source>
</evidence>
<dbReference type="SUPFAM" id="SSF101941">
    <property type="entry name" value="NAC domain"/>
    <property type="match status" value="1"/>
</dbReference>
<dbReference type="EMBL" id="PDCK01000040">
    <property type="protein sequence ID" value="PRQ53404.1"/>
    <property type="molecule type" value="Genomic_DNA"/>
</dbReference>
<reference evidence="6 7" key="1">
    <citation type="journal article" date="2018" name="Nat. Genet.">
        <title>The Rosa genome provides new insights in the design of modern roses.</title>
        <authorList>
            <person name="Bendahmane M."/>
        </authorList>
    </citation>
    <scope>NUCLEOTIDE SEQUENCE [LARGE SCALE GENOMIC DNA]</scope>
    <source>
        <strain evidence="7">cv. Old Blush</strain>
    </source>
</reference>
<dbReference type="OMA" id="HFEENEW"/>
<proteinExistence type="predicted"/>
<dbReference type="AlphaFoldDB" id="A0A2P6S3Z8"/>
<gene>
    <name evidence="6" type="ORF">RchiOBHm_Chr2g0166121</name>
</gene>
<dbReference type="InterPro" id="IPR036093">
    <property type="entry name" value="NAC_dom_sf"/>
</dbReference>
<keyword evidence="3" id="KW-0804">Transcription</keyword>
<dbReference type="GO" id="GO:0006355">
    <property type="term" value="P:regulation of DNA-templated transcription"/>
    <property type="evidence" value="ECO:0007669"/>
    <property type="project" value="InterPro"/>
</dbReference>
<dbReference type="Pfam" id="PF02365">
    <property type="entry name" value="NAM"/>
    <property type="match status" value="1"/>
</dbReference>
<protein>
    <submittedName>
        <fullName evidence="6">Putative transcription factor NAM family</fullName>
    </submittedName>
</protein>
<comment type="caution">
    <text evidence="6">The sequence shown here is derived from an EMBL/GenBank/DDBJ whole genome shotgun (WGS) entry which is preliminary data.</text>
</comment>
<evidence type="ECO:0000256" key="3">
    <source>
        <dbReference type="ARBA" id="ARBA00023163"/>
    </source>
</evidence>
<dbReference type="Gene3D" id="2.170.150.80">
    <property type="entry name" value="NAC domain"/>
    <property type="match status" value="1"/>
</dbReference>
<feature type="domain" description="NAC" evidence="5">
    <location>
        <begin position="8"/>
        <end position="149"/>
    </location>
</feature>
<dbReference type="STRING" id="74649.A0A2P6S3Z8"/>
<sequence>MPSTCPCPPPGFRFQPSDAEIIGFYLINKILGRPNAFDVISTVDVYSNSPDQLPLGNAGHFEENEWYFYTTRPNSSHFLTKDGYFATSMDEQIFHNNQVVGFKQILRFYLGRPPTGMKTNWVVHEFRVNPNIFPAGKLDNVLQVKVITYF</sequence>
<name>A0A2P6S3Z8_ROSCH</name>
<organism evidence="6 7">
    <name type="scientific">Rosa chinensis</name>
    <name type="common">China rose</name>
    <dbReference type="NCBI Taxonomy" id="74649"/>
    <lineage>
        <taxon>Eukaryota</taxon>
        <taxon>Viridiplantae</taxon>
        <taxon>Streptophyta</taxon>
        <taxon>Embryophyta</taxon>
        <taxon>Tracheophyta</taxon>
        <taxon>Spermatophyta</taxon>
        <taxon>Magnoliopsida</taxon>
        <taxon>eudicotyledons</taxon>
        <taxon>Gunneridae</taxon>
        <taxon>Pentapetalae</taxon>
        <taxon>rosids</taxon>
        <taxon>fabids</taxon>
        <taxon>Rosales</taxon>
        <taxon>Rosaceae</taxon>
        <taxon>Rosoideae</taxon>
        <taxon>Rosoideae incertae sedis</taxon>
        <taxon>Rosa</taxon>
    </lineage>
</organism>
<evidence type="ECO:0000313" key="6">
    <source>
        <dbReference type="EMBL" id="PRQ53404.1"/>
    </source>
</evidence>
<evidence type="ECO:0000256" key="2">
    <source>
        <dbReference type="ARBA" id="ARBA00023125"/>
    </source>
</evidence>
<dbReference type="PANTHER" id="PTHR31744">
    <property type="entry name" value="PROTEIN CUP-SHAPED COTYLEDON 2-RELATED"/>
    <property type="match status" value="1"/>
</dbReference>
<dbReference type="InterPro" id="IPR003441">
    <property type="entry name" value="NAC-dom"/>
</dbReference>
<keyword evidence="1" id="KW-0805">Transcription regulation</keyword>
<keyword evidence="7" id="KW-1185">Reference proteome</keyword>
<dbReference type="Proteomes" id="UP000238479">
    <property type="component" value="Chromosome 2"/>
</dbReference>
<evidence type="ECO:0000313" key="7">
    <source>
        <dbReference type="Proteomes" id="UP000238479"/>
    </source>
</evidence>
<keyword evidence="2" id="KW-0238">DNA-binding</keyword>
<keyword evidence="4" id="KW-0539">Nucleus</keyword>
<dbReference type="GO" id="GO:0003677">
    <property type="term" value="F:DNA binding"/>
    <property type="evidence" value="ECO:0007669"/>
    <property type="project" value="UniProtKB-KW"/>
</dbReference>
<accession>A0A2P6S3Z8</accession>
<evidence type="ECO:0000256" key="4">
    <source>
        <dbReference type="ARBA" id="ARBA00023242"/>
    </source>
</evidence>
<dbReference type="Gramene" id="PRQ53404">
    <property type="protein sequence ID" value="PRQ53404"/>
    <property type="gene ID" value="RchiOBHm_Chr2g0166121"/>
</dbReference>
<evidence type="ECO:0000256" key="1">
    <source>
        <dbReference type="ARBA" id="ARBA00023015"/>
    </source>
</evidence>